<evidence type="ECO:0000313" key="3">
    <source>
        <dbReference type="Proteomes" id="UP000094067"/>
    </source>
</evidence>
<evidence type="ECO:0000259" key="1">
    <source>
        <dbReference type="Pfam" id="PF02589"/>
    </source>
</evidence>
<dbReference type="RefSeq" id="WP_081331324.1">
    <property type="nucleotide sequence ID" value="NZ_DAWDRA010000815.1"/>
</dbReference>
<dbReference type="EMBL" id="MCGH01000003">
    <property type="protein sequence ID" value="ODM03248.1"/>
    <property type="molecule type" value="Genomic_DNA"/>
</dbReference>
<dbReference type="Proteomes" id="UP000094067">
    <property type="component" value="Unassembled WGS sequence"/>
</dbReference>
<dbReference type="Pfam" id="PF02589">
    <property type="entry name" value="LUD_dom"/>
    <property type="match status" value="1"/>
</dbReference>
<name>A0A1E3A3D7_9FIRM</name>
<dbReference type="PANTHER" id="PTHR36179:SF2">
    <property type="entry name" value="LUD DOMAIN-CONTAINING PROTEIN"/>
    <property type="match status" value="1"/>
</dbReference>
<evidence type="ECO:0000313" key="2">
    <source>
        <dbReference type="EMBL" id="ODM03248.1"/>
    </source>
</evidence>
<accession>A0A1E3A3D7</accession>
<dbReference type="PIRSF" id="PIRSF020269">
    <property type="entry name" value="DUF1121"/>
    <property type="match status" value="1"/>
</dbReference>
<dbReference type="PANTHER" id="PTHR36179">
    <property type="entry name" value="LUD_DOM DOMAIN-CONTAINING PROTEIN"/>
    <property type="match status" value="1"/>
</dbReference>
<dbReference type="InterPro" id="IPR009501">
    <property type="entry name" value="UCP020269"/>
</dbReference>
<feature type="domain" description="LUD" evidence="1">
    <location>
        <begin position="15"/>
        <end position="205"/>
    </location>
</feature>
<dbReference type="PATRIC" id="fig|1432052.4.peg.4470"/>
<dbReference type="InterPro" id="IPR003741">
    <property type="entry name" value="LUD_dom"/>
</dbReference>
<sequence>MDNRQKAFAKACDGIIANLKKRNMEGYFYEDSASCVRAILDMIPDGSSISWGGSASVQESGMMDALKNGNYELIDRSLAKTPEEQREIYGRTVMSDYYFMSTNAITYEGELVNIDGNGNRVACLIHGPRHVIIIAGMNKITTTLEGAFERARTMACPPNAVRLDKKTPCAATGKCGDCLSPDCFCNQIVVTRRSGHTGRIKVFLVAEDLGF</sequence>
<reference evidence="2 3" key="1">
    <citation type="submission" date="2016-07" db="EMBL/GenBank/DDBJ databases">
        <title>Characterization of isolates of Eisenbergiella tayi derived from blood cultures, using whole genome sequencing.</title>
        <authorList>
            <person name="Burdz T."/>
            <person name="Wiebe D."/>
            <person name="Huynh C."/>
            <person name="Bernard K."/>
        </authorList>
    </citation>
    <scope>NUCLEOTIDE SEQUENCE [LARGE SCALE GENOMIC DNA]</scope>
    <source>
        <strain evidence="2 3">NML 110608</strain>
    </source>
</reference>
<proteinExistence type="predicted"/>
<organism evidence="2 3">
    <name type="scientific">Eisenbergiella tayi</name>
    <dbReference type="NCBI Taxonomy" id="1432052"/>
    <lineage>
        <taxon>Bacteria</taxon>
        <taxon>Bacillati</taxon>
        <taxon>Bacillota</taxon>
        <taxon>Clostridia</taxon>
        <taxon>Lachnospirales</taxon>
        <taxon>Lachnospiraceae</taxon>
        <taxon>Eisenbergiella</taxon>
    </lineage>
</organism>
<dbReference type="AlphaFoldDB" id="A0A1E3A3D7"/>
<gene>
    <name evidence="2" type="ORF">BEI61_04042</name>
</gene>
<protein>
    <recommendedName>
        <fullName evidence="1">LUD domain-containing protein</fullName>
    </recommendedName>
</protein>
<comment type="caution">
    <text evidence="2">The sequence shown here is derived from an EMBL/GenBank/DDBJ whole genome shotgun (WGS) entry which is preliminary data.</text>
</comment>